<evidence type="ECO:0008006" key="4">
    <source>
        <dbReference type="Google" id="ProtNLM"/>
    </source>
</evidence>
<dbReference type="RefSeq" id="WP_068804024.1">
    <property type="nucleotide sequence ID" value="NZ_MBFM01000001.1"/>
</dbReference>
<evidence type="ECO:0000256" key="1">
    <source>
        <dbReference type="SAM" id="Coils"/>
    </source>
</evidence>
<dbReference type="Proteomes" id="UP000536534">
    <property type="component" value="Unassembled WGS sequence"/>
</dbReference>
<dbReference type="EMBL" id="JAAYYV010000452">
    <property type="protein sequence ID" value="NLF55806.1"/>
    <property type="molecule type" value="Genomic_DNA"/>
</dbReference>
<evidence type="ECO:0000313" key="3">
    <source>
        <dbReference type="Proteomes" id="UP000536534"/>
    </source>
</evidence>
<dbReference type="Gene3D" id="1.20.5.340">
    <property type="match status" value="1"/>
</dbReference>
<keyword evidence="1" id="KW-0175">Coiled coil</keyword>
<protein>
    <recommendedName>
        <fullName evidence="4">Cell division protein ZapB</fullName>
    </recommendedName>
</protein>
<reference evidence="2 3" key="1">
    <citation type="journal article" date="2020" name="Biotechnol. Biofuels">
        <title>New insights from the biogas microbiome by comprehensive genome-resolved metagenomics of nearly 1600 species originating from multiple anaerobic digesters.</title>
        <authorList>
            <person name="Campanaro S."/>
            <person name="Treu L."/>
            <person name="Rodriguez-R L.M."/>
            <person name="Kovalovszki A."/>
            <person name="Ziels R.M."/>
            <person name="Maus I."/>
            <person name="Zhu X."/>
            <person name="Kougias P.G."/>
            <person name="Basile A."/>
            <person name="Luo G."/>
            <person name="Schluter A."/>
            <person name="Konstantinidis K.T."/>
            <person name="Angelidaki I."/>
        </authorList>
    </citation>
    <scope>NUCLEOTIDE SEQUENCE [LARGE SCALE GENOMIC DNA]</scope>
    <source>
        <strain evidence="2">AS06rmzACSIP_256</strain>
    </source>
</reference>
<feature type="coiled-coil region" evidence="1">
    <location>
        <begin position="5"/>
        <end position="53"/>
    </location>
</feature>
<dbReference type="OrthoDB" id="9181920at2"/>
<organism evidence="2 3">
    <name type="scientific">Thauera phenolivorans</name>
    <dbReference type="NCBI Taxonomy" id="1792543"/>
    <lineage>
        <taxon>Bacteria</taxon>
        <taxon>Pseudomonadati</taxon>
        <taxon>Pseudomonadota</taxon>
        <taxon>Betaproteobacteria</taxon>
        <taxon>Rhodocyclales</taxon>
        <taxon>Zoogloeaceae</taxon>
        <taxon>Thauera</taxon>
    </lineage>
</organism>
<gene>
    <name evidence="2" type="ORF">GX576_15675</name>
</gene>
<comment type="caution">
    <text evidence="2">The sequence shown here is derived from an EMBL/GenBank/DDBJ whole genome shotgun (WGS) entry which is preliminary data.</text>
</comment>
<name>A0A7X7LZJ2_9RHOO</name>
<evidence type="ECO:0000313" key="2">
    <source>
        <dbReference type="EMBL" id="NLF55806.1"/>
    </source>
</evidence>
<dbReference type="AlphaFoldDB" id="A0A7X7LZJ2"/>
<proteinExistence type="predicted"/>
<accession>A0A7X7LZJ2</accession>
<sequence>MENELTQLETRIEQLIALYGKLKSENVELHARVVRVEAENRALADKLKRAADRFEAVLDKLPEA</sequence>